<evidence type="ECO:0000256" key="2">
    <source>
        <dbReference type="ARBA" id="ARBA00022741"/>
    </source>
</evidence>
<dbReference type="InterPro" id="IPR018370">
    <property type="entry name" value="Chaperonin_Cpn60_CS"/>
</dbReference>
<sequence length="546" mass="57588">MKEIMAKELKFSEDARAKMLTGVDKLADTVKTTIGPKGRNVVLEQSYGSPTITNDGVTIAKAIDLEDHFENMGAKLVAEVASKTNDIAGDGTTTATVLTQAIVNEGMKNVTAGANPVGIRRGIEKATKAAVDGLHKLSHDVKTKDDIAQIASISSANPEVGKLIAEAMEKVGNDGVITVEESRGVDTTLDVVEGMQFDRGYMSQYMVTDNDKMEADLDNPYILITDKKIGNIQDILPLLQSVVEQSRSLLIIADDITGEALPTLVLNKMRGTFNVVAVKAPGFGDRRKAQLEDIAILTGGTVITDDLGLNLKDTTVDQLGQANKVTVTKENTTIVEGAGAKEQINERVDLIKGQIADTTSDFDKEKLQERLAKLAGGVAVVRVGAATETELKEKKYRIEDALNATRAAVEEGFVSGGGVALINVIEAVDGVAAEGDEATGVKIVKRALEEPVRQIAENAGLEGSVIVERLKNEKVGVGYNAVNGKFEDMIDAGIVDPTKVTRSALQNAASVSALLLTTEAVVADKPEDNPAPAAAPAGGPGMGGMM</sequence>
<protein>
    <recommendedName>
        <fullName evidence="6">Chaperonin GroEL</fullName>
        <ecNumber evidence="6">5.6.1.7</ecNumber>
    </recommendedName>
    <alternativeName>
        <fullName evidence="6">60 kDa chaperonin</fullName>
    </alternativeName>
    <alternativeName>
        <fullName evidence="6">Chaperonin-60</fullName>
        <shortName evidence="6">Cpn60</shortName>
    </alternativeName>
</protein>
<keyword evidence="5 6" id="KW-0413">Isomerase</keyword>
<dbReference type="Gene3D" id="3.30.260.10">
    <property type="entry name" value="TCP-1-like chaperonin intermediate domain"/>
    <property type="match status" value="1"/>
</dbReference>
<dbReference type="HAMAP" id="MF_00600">
    <property type="entry name" value="CH60"/>
    <property type="match status" value="1"/>
</dbReference>
<keyword evidence="4 6" id="KW-0143">Chaperone</keyword>
<dbReference type="NCBIfam" id="NF000592">
    <property type="entry name" value="PRK00013.1"/>
    <property type="match status" value="1"/>
</dbReference>
<dbReference type="InterPro" id="IPR001844">
    <property type="entry name" value="Cpn60/GroEL"/>
</dbReference>
<dbReference type="InterPro" id="IPR027409">
    <property type="entry name" value="GroEL-like_apical_dom_sf"/>
</dbReference>
<name>A0ABR5Q626_9LACO</name>
<reference evidence="10 11" key="1">
    <citation type="journal article" date="2015" name="Genome Announc.">
        <title>Expanding the biotechnology potential of lactobacilli through comparative genomics of 213 strains and associated genera.</title>
        <authorList>
            <person name="Sun Z."/>
            <person name="Harris H.M."/>
            <person name="McCann A."/>
            <person name="Guo C."/>
            <person name="Argimon S."/>
            <person name="Zhang W."/>
            <person name="Yang X."/>
            <person name="Jeffery I.B."/>
            <person name="Cooney J.C."/>
            <person name="Kagawa T.F."/>
            <person name="Liu W."/>
            <person name="Song Y."/>
            <person name="Salvetti E."/>
            <person name="Wrobel A."/>
            <person name="Rasinkangas P."/>
            <person name="Parkhill J."/>
            <person name="Rea M.C."/>
            <person name="O'Sullivan O."/>
            <person name="Ritari J."/>
            <person name="Douillard F.P."/>
            <person name="Paul Ross R."/>
            <person name="Yang R."/>
            <person name="Briner A.E."/>
            <person name="Felis G.E."/>
            <person name="de Vos W.M."/>
            <person name="Barrangou R."/>
            <person name="Klaenhammer T.R."/>
            <person name="Caufield P.W."/>
            <person name="Cui Y."/>
            <person name="Zhang H."/>
            <person name="O'Toole P.W."/>
        </authorList>
    </citation>
    <scope>NUCLEOTIDE SEQUENCE [LARGE SCALE GENOMIC DNA]</scope>
    <source>
        <strain evidence="10 11">DSM 26202</strain>
    </source>
</reference>
<comment type="subcellular location">
    <subcellularLocation>
        <location evidence="6">Cytoplasm</location>
    </subcellularLocation>
</comment>
<evidence type="ECO:0000313" key="10">
    <source>
        <dbReference type="EMBL" id="KRO10207.1"/>
    </source>
</evidence>
<dbReference type="Gene3D" id="3.50.7.10">
    <property type="entry name" value="GroEL"/>
    <property type="match status" value="1"/>
</dbReference>
<evidence type="ECO:0000256" key="1">
    <source>
        <dbReference type="ARBA" id="ARBA00006607"/>
    </source>
</evidence>
<dbReference type="SUPFAM" id="SSF52029">
    <property type="entry name" value="GroEL apical domain-like"/>
    <property type="match status" value="1"/>
</dbReference>
<dbReference type="InterPro" id="IPR027413">
    <property type="entry name" value="GROEL-like_equatorial_sf"/>
</dbReference>
<gene>
    <name evidence="6" type="primary">groEL</name>
    <name evidence="6" type="synonym">groL</name>
    <name evidence="10" type="ORF">IV59_GL002035</name>
</gene>
<dbReference type="SUPFAM" id="SSF54849">
    <property type="entry name" value="GroEL-intermediate domain like"/>
    <property type="match status" value="1"/>
</dbReference>
<feature type="binding site" evidence="6">
    <location>
        <begin position="90"/>
        <end position="94"/>
    </location>
    <ligand>
        <name>ATP</name>
        <dbReference type="ChEBI" id="CHEBI:30616"/>
    </ligand>
</feature>
<comment type="caution">
    <text evidence="10">The sequence shown here is derived from an EMBL/GenBank/DDBJ whole genome shotgun (WGS) entry which is preliminary data.</text>
</comment>
<feature type="binding site" evidence="6">
    <location>
        <position position="417"/>
    </location>
    <ligand>
        <name>ATP</name>
        <dbReference type="ChEBI" id="CHEBI:30616"/>
    </ligand>
</feature>
<dbReference type="NCBIfam" id="NF009488">
    <property type="entry name" value="PRK12850.1"/>
    <property type="match status" value="1"/>
</dbReference>
<feature type="binding site" evidence="6">
    <location>
        <position position="496"/>
    </location>
    <ligand>
        <name>ATP</name>
        <dbReference type="ChEBI" id="CHEBI:30616"/>
    </ligand>
</feature>
<dbReference type="Pfam" id="PF00118">
    <property type="entry name" value="Cpn60_TCP1"/>
    <property type="match status" value="1"/>
</dbReference>
<accession>A0ABR5Q626</accession>
<dbReference type="SUPFAM" id="SSF48592">
    <property type="entry name" value="GroEL equatorial domain-like"/>
    <property type="match status" value="1"/>
</dbReference>
<feature type="binding site" evidence="6">
    <location>
        <begin position="33"/>
        <end position="36"/>
    </location>
    <ligand>
        <name>ATP</name>
        <dbReference type="ChEBI" id="CHEBI:30616"/>
    </ligand>
</feature>
<feature type="binding site" evidence="6">
    <location>
        <begin position="480"/>
        <end position="482"/>
    </location>
    <ligand>
        <name>ATP</name>
        <dbReference type="ChEBI" id="CHEBI:30616"/>
    </ligand>
</feature>
<feature type="region of interest" description="Disordered" evidence="9">
    <location>
        <begin position="525"/>
        <end position="546"/>
    </location>
</feature>
<dbReference type="Proteomes" id="UP000051884">
    <property type="component" value="Unassembled WGS sequence"/>
</dbReference>
<dbReference type="PRINTS" id="PR00298">
    <property type="entry name" value="CHAPERONIN60"/>
</dbReference>
<evidence type="ECO:0000313" key="11">
    <source>
        <dbReference type="Proteomes" id="UP000051884"/>
    </source>
</evidence>
<dbReference type="NCBIfam" id="TIGR02348">
    <property type="entry name" value="GroEL"/>
    <property type="match status" value="1"/>
</dbReference>
<dbReference type="PROSITE" id="PS00296">
    <property type="entry name" value="CHAPERONINS_CPN60"/>
    <property type="match status" value="1"/>
</dbReference>
<proteinExistence type="inferred from homology"/>
<comment type="caution">
    <text evidence="6">Lacks conserved residue(s) required for the propagation of feature annotation.</text>
</comment>
<organism evidence="10 11">
    <name type="scientific">Paucilactobacillus hokkaidonensis</name>
    <dbReference type="NCBI Taxonomy" id="1193095"/>
    <lineage>
        <taxon>Bacteria</taxon>
        <taxon>Bacillati</taxon>
        <taxon>Bacillota</taxon>
        <taxon>Bacilli</taxon>
        <taxon>Lactobacillales</taxon>
        <taxon>Lactobacillaceae</taxon>
        <taxon>Paucilactobacillus</taxon>
    </lineage>
</organism>
<keyword evidence="6" id="KW-0963">Cytoplasm</keyword>
<keyword evidence="3 6" id="KW-0067">ATP-binding</keyword>
<evidence type="ECO:0000256" key="9">
    <source>
        <dbReference type="SAM" id="MobiDB-lite"/>
    </source>
</evidence>
<dbReference type="NCBIfam" id="NF009489">
    <property type="entry name" value="PRK12851.1"/>
    <property type="match status" value="1"/>
</dbReference>
<evidence type="ECO:0000256" key="3">
    <source>
        <dbReference type="ARBA" id="ARBA00022840"/>
    </source>
</evidence>
<evidence type="ECO:0000256" key="5">
    <source>
        <dbReference type="ARBA" id="ARBA00023235"/>
    </source>
</evidence>
<comment type="similarity">
    <text evidence="1 6 7">Belongs to the chaperonin (HSP60) family.</text>
</comment>
<evidence type="ECO:0000256" key="7">
    <source>
        <dbReference type="RuleBase" id="RU000418"/>
    </source>
</evidence>
<evidence type="ECO:0000256" key="6">
    <source>
        <dbReference type="HAMAP-Rule" id="MF_00600"/>
    </source>
</evidence>
<dbReference type="Gene3D" id="1.10.560.10">
    <property type="entry name" value="GroEL-like equatorial domain"/>
    <property type="match status" value="1"/>
</dbReference>
<evidence type="ECO:0000256" key="8">
    <source>
        <dbReference type="RuleBase" id="RU000419"/>
    </source>
</evidence>
<evidence type="ECO:0000256" key="4">
    <source>
        <dbReference type="ARBA" id="ARBA00023186"/>
    </source>
</evidence>
<dbReference type="NCBIfam" id="NF009487">
    <property type="entry name" value="PRK12849.1"/>
    <property type="match status" value="1"/>
</dbReference>
<keyword evidence="11" id="KW-1185">Reference proteome</keyword>
<dbReference type="EMBL" id="JQCH01000007">
    <property type="protein sequence ID" value="KRO10207.1"/>
    <property type="molecule type" value="Genomic_DNA"/>
</dbReference>
<dbReference type="EC" id="5.6.1.7" evidence="6"/>
<dbReference type="InterPro" id="IPR027410">
    <property type="entry name" value="TCP-1-like_intermed_sf"/>
</dbReference>
<keyword evidence="2 6" id="KW-0547">Nucleotide-binding</keyword>
<dbReference type="PANTHER" id="PTHR45633">
    <property type="entry name" value="60 KDA HEAT SHOCK PROTEIN, MITOCHONDRIAL"/>
    <property type="match status" value="1"/>
</dbReference>
<dbReference type="InterPro" id="IPR002423">
    <property type="entry name" value="Cpn60/GroEL/TCP-1"/>
</dbReference>
<dbReference type="CDD" id="cd03344">
    <property type="entry name" value="GroEL"/>
    <property type="match status" value="1"/>
</dbReference>
<comment type="subunit">
    <text evidence="6 8">Forms a cylinder of 14 subunits composed of two heptameric rings stacked back-to-back. Interacts with the co-chaperonin GroES.</text>
</comment>
<comment type="function">
    <text evidence="6 8">Together with its co-chaperonin GroES, plays an essential role in assisting protein folding. The GroEL-GroES system forms a nano-cage that allows encapsulation of the non-native substrate proteins and provides a physical environment optimized to promote and accelerate protein folding.</text>
</comment>